<reference evidence="1" key="1">
    <citation type="submission" date="2022-02" db="EMBL/GenBank/DDBJ databases">
        <title>Towards deciphering the DNA virus diversity associated with rodent species in the families Cricetidae and Heteromyidae.</title>
        <authorList>
            <person name="Lund M."/>
            <person name="Larsen B.B."/>
            <person name="Gryseels S."/>
            <person name="Kraberger S."/>
            <person name="Rowsey D.M."/>
            <person name="Steger L."/>
            <person name="Yule K.M."/>
            <person name="Upham N.S."/>
            <person name="Worobey M."/>
            <person name="Van Doorslaer K."/>
            <person name="Varsani A."/>
        </authorList>
    </citation>
    <scope>NUCLEOTIDE SEQUENCE</scope>
    <source>
        <strain evidence="1">UA08Rod_6752</strain>
    </source>
</reference>
<accession>A0A976N0X0</accession>
<protein>
    <submittedName>
        <fullName evidence="1">Uncharacterized protein</fullName>
    </submittedName>
</protein>
<evidence type="ECO:0000313" key="1">
    <source>
        <dbReference type="EMBL" id="UPW40806.1"/>
    </source>
</evidence>
<organism evidence="1">
    <name type="scientific">Sigmofec virus UA08Rod_6752</name>
    <dbReference type="NCBI Taxonomy" id="2929239"/>
    <lineage>
        <taxon>Viruses</taxon>
        <taxon>Monodnaviria</taxon>
        <taxon>Sangervirae</taxon>
        <taxon>Phixviricota</taxon>
        <taxon>Malgrandaviricetes</taxon>
        <taxon>Petitvirales</taxon>
        <taxon>Microviridae</taxon>
    </lineage>
</organism>
<name>A0A976N0X0_9VIRU</name>
<sequence>MSKLDEKIAKLTNDVYSIISFIPVVRELFCCVAGLCLGIIKAVKDPTGTDISRFVLDNKKANLKKKGDL</sequence>
<proteinExistence type="predicted"/>
<dbReference type="EMBL" id="OM869500">
    <property type="protein sequence ID" value="UPW40806.1"/>
    <property type="molecule type" value="Genomic_DNA"/>
</dbReference>